<dbReference type="AlphaFoldDB" id="A0A6C0BIR6"/>
<protein>
    <submittedName>
        <fullName evidence="1">Uncharacterized protein</fullName>
    </submittedName>
</protein>
<organism evidence="1">
    <name type="scientific">viral metagenome</name>
    <dbReference type="NCBI Taxonomy" id="1070528"/>
    <lineage>
        <taxon>unclassified sequences</taxon>
        <taxon>metagenomes</taxon>
        <taxon>organismal metagenomes</taxon>
    </lineage>
</organism>
<name>A0A6C0BIR6_9ZZZZ</name>
<accession>A0A6C0BIR6</accession>
<dbReference type="EMBL" id="MN739177">
    <property type="protein sequence ID" value="QHS92245.1"/>
    <property type="molecule type" value="Genomic_DNA"/>
</dbReference>
<sequence length="209" mass="24046">MAPLKPIEVDQFAAEIDRTINAFSVEITKIVDDIHSPQDCEKAYDKCKSIEEYMRKAATDLNKHMCCCNSRNIGDPTVSRPARTYLALLNKTNMDTIFFLRKIQEKEKTLKNSEHKRKISEIEQNLSFWGQKLRILNKAVKNLSQPNRYLIIKLRSICDGYETQLDASGVHEFAEIDSDDLYLTIFNIRETLEALELLIPASNEVETSD</sequence>
<reference evidence="1" key="1">
    <citation type="journal article" date="2020" name="Nature">
        <title>Giant virus diversity and host interactions through global metagenomics.</title>
        <authorList>
            <person name="Schulz F."/>
            <person name="Roux S."/>
            <person name="Paez-Espino D."/>
            <person name="Jungbluth S."/>
            <person name="Walsh D.A."/>
            <person name="Denef V.J."/>
            <person name="McMahon K.D."/>
            <person name="Konstantinidis K.T."/>
            <person name="Eloe-Fadrosh E.A."/>
            <person name="Kyrpides N.C."/>
            <person name="Woyke T."/>
        </authorList>
    </citation>
    <scope>NUCLEOTIDE SEQUENCE</scope>
    <source>
        <strain evidence="1">GVMAG-M-3300014204-73</strain>
    </source>
</reference>
<evidence type="ECO:0000313" key="1">
    <source>
        <dbReference type="EMBL" id="QHS92245.1"/>
    </source>
</evidence>
<proteinExistence type="predicted"/>